<dbReference type="InterPro" id="IPR016166">
    <property type="entry name" value="FAD-bd_PCMH"/>
</dbReference>
<evidence type="ECO:0000256" key="2">
    <source>
        <dbReference type="ARBA" id="ARBA00022630"/>
    </source>
</evidence>
<evidence type="ECO:0000256" key="1">
    <source>
        <dbReference type="ARBA" id="ARBA00001974"/>
    </source>
</evidence>
<dbReference type="FunFam" id="1.10.45.10:FF:000001">
    <property type="entry name" value="D-lactate dehydrogenase mitochondrial"/>
    <property type="match status" value="1"/>
</dbReference>
<reference evidence="6" key="1">
    <citation type="submission" date="2020-02" db="EMBL/GenBank/DDBJ databases">
        <authorList>
            <person name="Meier V. D."/>
        </authorList>
    </citation>
    <scope>NUCLEOTIDE SEQUENCE</scope>
    <source>
        <strain evidence="6">AVDCRST_MAG77</strain>
    </source>
</reference>
<dbReference type="EC" id="1.1.99.14" evidence="6"/>
<comment type="cofactor">
    <cofactor evidence="1">
        <name>FAD</name>
        <dbReference type="ChEBI" id="CHEBI:57692"/>
    </cofactor>
</comment>
<dbReference type="EMBL" id="CADCTC010000237">
    <property type="protein sequence ID" value="CAA9288591.1"/>
    <property type="molecule type" value="Genomic_DNA"/>
</dbReference>
<dbReference type="Pfam" id="PF01565">
    <property type="entry name" value="FAD_binding_4"/>
    <property type="match status" value="1"/>
</dbReference>
<feature type="domain" description="FAD-binding PCMH-type" evidence="5">
    <location>
        <begin position="50"/>
        <end position="228"/>
    </location>
</feature>
<dbReference type="Pfam" id="PF02913">
    <property type="entry name" value="FAD-oxidase_C"/>
    <property type="match status" value="1"/>
</dbReference>
<dbReference type="InterPro" id="IPR051914">
    <property type="entry name" value="FAD-linked_OxidoTrans_Type4"/>
</dbReference>
<dbReference type="Gene3D" id="3.30.465.10">
    <property type="match status" value="1"/>
</dbReference>
<dbReference type="GO" id="GO:0071949">
    <property type="term" value="F:FAD binding"/>
    <property type="evidence" value="ECO:0007669"/>
    <property type="project" value="InterPro"/>
</dbReference>
<organism evidence="6">
    <name type="scientific">uncultured Chloroflexota bacterium</name>
    <dbReference type="NCBI Taxonomy" id="166587"/>
    <lineage>
        <taxon>Bacteria</taxon>
        <taxon>Bacillati</taxon>
        <taxon>Chloroflexota</taxon>
        <taxon>environmental samples</taxon>
    </lineage>
</organism>
<dbReference type="PROSITE" id="PS51387">
    <property type="entry name" value="FAD_PCMH"/>
    <property type="match status" value="1"/>
</dbReference>
<dbReference type="InterPro" id="IPR004113">
    <property type="entry name" value="FAD-bd_oxidored_4_C"/>
</dbReference>
<dbReference type="InterPro" id="IPR016169">
    <property type="entry name" value="FAD-bd_PCMH_sub2"/>
</dbReference>
<name>A0A6J4JVF6_9CHLR</name>
<dbReference type="SUPFAM" id="SSF56176">
    <property type="entry name" value="FAD-binding/transporter-associated domain-like"/>
    <property type="match status" value="1"/>
</dbReference>
<keyword evidence="2" id="KW-0285">Flavoprotein</keyword>
<dbReference type="InterPro" id="IPR006094">
    <property type="entry name" value="Oxid_FAD_bind_N"/>
</dbReference>
<dbReference type="Gene3D" id="3.30.70.2740">
    <property type="match status" value="1"/>
</dbReference>
<dbReference type="PANTHER" id="PTHR42934:SF1">
    <property type="entry name" value="GLYCOLATE OXIDASE SUBUNIT GLCD"/>
    <property type="match status" value="1"/>
</dbReference>
<evidence type="ECO:0000259" key="5">
    <source>
        <dbReference type="PROSITE" id="PS51387"/>
    </source>
</evidence>
<evidence type="ECO:0000256" key="3">
    <source>
        <dbReference type="ARBA" id="ARBA00022827"/>
    </source>
</evidence>
<dbReference type="InterPro" id="IPR016164">
    <property type="entry name" value="FAD-linked_Oxase-like_C"/>
</dbReference>
<keyword evidence="3" id="KW-0274">FAD</keyword>
<evidence type="ECO:0000256" key="4">
    <source>
        <dbReference type="ARBA" id="ARBA00023002"/>
    </source>
</evidence>
<proteinExistence type="predicted"/>
<keyword evidence="4 6" id="KW-0560">Oxidoreductase</keyword>
<sequence length="489" mass="52155">MAVLPWLRRRTEVVESVPPLVAGLQAIAGKEHVLWRSDELRSYEYDGSIDVGHPDAVVLVGNRDEVVEVVKLARRFGKPIVPRGAGTGLSGGAVLSQGGIAVGFSRMRRILDIDVANQRATCEPGVVNLDLSKAAAPHGLYYAPDPSSQAACSLGGNVAENSGGAHCLAYGVTTNHVLGLEMVLSDGRVVSSGGAVADSPGYDLTGLAVGSEGTFAIVTKIVVRLMPVQERVRTLLALYDTVDAASATTSAIVAAGIIPAALEMMDGLTIEALRRAGHQGLPEDAQAVLLVELEGLQEGLDELVTQVEGICTQNGAREIRTAKNAEERDRLWKARKGALGALGQIKPNYYLQDGVIPRTRLIEVLRTVDEVSRKYDIPIANVFHAGDGNLHPCLVFDQRIPGDTQKVVAAGADILRKCVEVGGTLSGEHGVGLEKQAYMSWVFSEQDFDAMHRLKRAFDPDERLNPGKIFPTPDQVAAATKMWHDAAGT</sequence>
<dbReference type="SUPFAM" id="SSF55103">
    <property type="entry name" value="FAD-linked oxidases, C-terminal domain"/>
    <property type="match status" value="1"/>
</dbReference>
<dbReference type="PANTHER" id="PTHR42934">
    <property type="entry name" value="GLYCOLATE OXIDASE SUBUNIT GLCD"/>
    <property type="match status" value="1"/>
</dbReference>
<accession>A0A6J4JVF6</accession>
<dbReference type="Gene3D" id="1.10.45.10">
    <property type="entry name" value="Vanillyl-alcohol Oxidase, Chain A, domain 4"/>
    <property type="match status" value="1"/>
</dbReference>
<protein>
    <submittedName>
        <fullName evidence="6">Glycolate dehydrogenase, subunit GlcD</fullName>
        <ecNumber evidence="6">1.1.99.14</ecNumber>
    </submittedName>
</protein>
<dbReference type="GO" id="GO:0019154">
    <property type="term" value="F:glycolate dehydrogenase activity"/>
    <property type="evidence" value="ECO:0007669"/>
    <property type="project" value="UniProtKB-EC"/>
</dbReference>
<dbReference type="InterPro" id="IPR036318">
    <property type="entry name" value="FAD-bd_PCMH-like_sf"/>
</dbReference>
<dbReference type="InterPro" id="IPR016171">
    <property type="entry name" value="Vanillyl_alc_oxidase_C-sub2"/>
</dbReference>
<evidence type="ECO:0000313" key="6">
    <source>
        <dbReference type="EMBL" id="CAA9288591.1"/>
    </source>
</evidence>
<gene>
    <name evidence="6" type="ORF">AVDCRST_MAG77-4504</name>
</gene>
<dbReference type="AlphaFoldDB" id="A0A6J4JVF6"/>